<dbReference type="RefSeq" id="WP_143037338.1">
    <property type="nucleotide sequence ID" value="NZ_FNKX01000004.1"/>
</dbReference>
<dbReference type="EMBL" id="FNKX01000004">
    <property type="protein sequence ID" value="SDR61528.1"/>
    <property type="molecule type" value="Genomic_DNA"/>
</dbReference>
<feature type="compositionally biased region" description="Basic and acidic residues" evidence="1">
    <location>
        <begin position="8"/>
        <end position="18"/>
    </location>
</feature>
<dbReference type="STRING" id="157910.SAMN05445850_7808"/>
<evidence type="ECO:0000256" key="1">
    <source>
        <dbReference type="SAM" id="MobiDB-lite"/>
    </source>
</evidence>
<organism evidence="2 3">
    <name type="scientific">Paraburkholderia tuberum</name>
    <dbReference type="NCBI Taxonomy" id="157910"/>
    <lineage>
        <taxon>Bacteria</taxon>
        <taxon>Pseudomonadati</taxon>
        <taxon>Pseudomonadota</taxon>
        <taxon>Betaproteobacteria</taxon>
        <taxon>Burkholderiales</taxon>
        <taxon>Burkholderiaceae</taxon>
        <taxon>Paraburkholderia</taxon>
    </lineage>
</organism>
<feature type="region of interest" description="Disordered" evidence="1">
    <location>
        <begin position="1"/>
        <end position="25"/>
    </location>
</feature>
<keyword evidence="3" id="KW-1185">Reference proteome</keyword>
<dbReference type="Proteomes" id="UP000199365">
    <property type="component" value="Unassembled WGS sequence"/>
</dbReference>
<evidence type="ECO:0000313" key="2">
    <source>
        <dbReference type="EMBL" id="SDR61528.1"/>
    </source>
</evidence>
<dbReference type="AlphaFoldDB" id="A0A1H1KGQ7"/>
<sequence length="53" mass="6002">MAAGYLEVKQRKYTDPKRSNPTLSDRYNANVEKCLDHITAVMAQLGIPVLPRK</sequence>
<reference evidence="3" key="1">
    <citation type="submission" date="2016-10" db="EMBL/GenBank/DDBJ databases">
        <authorList>
            <person name="Varghese N."/>
            <person name="Submissions S."/>
        </authorList>
    </citation>
    <scope>NUCLEOTIDE SEQUENCE [LARGE SCALE GENOMIC DNA]</scope>
    <source>
        <strain evidence="3">DUS833</strain>
    </source>
</reference>
<accession>A0A1H1KGQ7</accession>
<evidence type="ECO:0000313" key="3">
    <source>
        <dbReference type="Proteomes" id="UP000199365"/>
    </source>
</evidence>
<proteinExistence type="predicted"/>
<protein>
    <submittedName>
        <fullName evidence="2">Uncharacterized protein</fullName>
    </submittedName>
</protein>
<name>A0A1H1KGQ7_9BURK</name>
<gene>
    <name evidence="2" type="ORF">SAMN05445850_7808</name>
</gene>